<keyword evidence="1" id="KW-0378">Hydrolase</keyword>
<dbReference type="AlphaFoldDB" id="A0A3E0IT04"/>
<keyword evidence="1" id="KW-0540">Nuclease</keyword>
<gene>
    <name evidence="1" type="ORF">DOS83_00375</name>
</gene>
<keyword evidence="1" id="KW-0269">Exonuclease</keyword>
<protein>
    <submittedName>
        <fullName evidence="1">DNA repair exonuclease</fullName>
    </submittedName>
</protein>
<dbReference type="GO" id="GO:0004527">
    <property type="term" value="F:exonuclease activity"/>
    <property type="evidence" value="ECO:0007669"/>
    <property type="project" value="UniProtKB-KW"/>
</dbReference>
<reference evidence="1 2" key="1">
    <citation type="journal article" date="2018" name="Vet. Microbiol.">
        <title>Characterisation of Staphylococcus felis isolated from cats using whole genome sequencing.</title>
        <authorList>
            <person name="Worthing K."/>
            <person name="Pang S."/>
            <person name="Trott D.J."/>
            <person name="Abraham S."/>
            <person name="Coombs G.W."/>
            <person name="Jordan D."/>
            <person name="McIntyre L."/>
            <person name="Davies M.R."/>
            <person name="Norris J."/>
        </authorList>
    </citation>
    <scope>NUCLEOTIDE SEQUENCE [LARGE SCALE GENOMIC DNA]</scope>
    <source>
        <strain evidence="1 2">F9</strain>
    </source>
</reference>
<comment type="caution">
    <text evidence="1">The sequence shown here is derived from an EMBL/GenBank/DDBJ whole genome shotgun (WGS) entry which is preliminary data.</text>
</comment>
<dbReference type="EMBL" id="QKXQ01000019">
    <property type="protein sequence ID" value="REI01320.1"/>
    <property type="molecule type" value="Genomic_DNA"/>
</dbReference>
<evidence type="ECO:0000313" key="2">
    <source>
        <dbReference type="Proteomes" id="UP000256562"/>
    </source>
</evidence>
<dbReference type="Proteomes" id="UP000256562">
    <property type="component" value="Unassembled WGS sequence"/>
</dbReference>
<accession>A0A3E0IT04</accession>
<evidence type="ECO:0000313" key="1">
    <source>
        <dbReference type="EMBL" id="REI01320.1"/>
    </source>
</evidence>
<sequence length="42" mass="5019">ALQDLYMNPKASKYLDHFQKYDREALINRAENIIYTELKGDE</sequence>
<proteinExistence type="predicted"/>
<organism evidence="1 2">
    <name type="scientific">Staphylococcus felis</name>
    <dbReference type="NCBI Taxonomy" id="46127"/>
    <lineage>
        <taxon>Bacteria</taxon>
        <taxon>Bacillati</taxon>
        <taxon>Bacillota</taxon>
        <taxon>Bacilli</taxon>
        <taxon>Bacillales</taxon>
        <taxon>Staphylococcaceae</taxon>
        <taxon>Staphylococcus</taxon>
    </lineage>
</organism>
<feature type="non-terminal residue" evidence="1">
    <location>
        <position position="1"/>
    </location>
</feature>
<name>A0A3E0IT04_9STAP</name>